<dbReference type="InterPro" id="IPR013324">
    <property type="entry name" value="RNA_pol_sigma_r3/r4-like"/>
</dbReference>
<dbReference type="InterPro" id="IPR013249">
    <property type="entry name" value="RNA_pol_sigma70_r4_t2"/>
</dbReference>
<dbReference type="PANTHER" id="PTHR43133:SF25">
    <property type="entry name" value="RNA POLYMERASE SIGMA FACTOR RFAY-RELATED"/>
    <property type="match status" value="1"/>
</dbReference>
<name>A0A7D5EW59_9MICO</name>
<dbReference type="SUPFAM" id="SSF88659">
    <property type="entry name" value="Sigma3 and sigma4 domains of RNA polymerase sigma factors"/>
    <property type="match status" value="1"/>
</dbReference>
<evidence type="ECO:0000259" key="6">
    <source>
        <dbReference type="Pfam" id="PF04542"/>
    </source>
</evidence>
<dbReference type="GO" id="GO:0016987">
    <property type="term" value="F:sigma factor activity"/>
    <property type="evidence" value="ECO:0007669"/>
    <property type="project" value="UniProtKB-KW"/>
</dbReference>
<reference evidence="8 9" key="1">
    <citation type="submission" date="2020-06" db="EMBL/GenBank/DDBJ databases">
        <authorList>
            <person name="Jo H."/>
        </authorList>
    </citation>
    <scope>NUCLEOTIDE SEQUENCE [LARGE SCALE GENOMIC DNA]</scope>
    <source>
        <strain evidence="8 9">I46</strain>
    </source>
</reference>
<organism evidence="8 9">
    <name type="scientific">Microbacterium oleivorans</name>
    <dbReference type="NCBI Taxonomy" id="273677"/>
    <lineage>
        <taxon>Bacteria</taxon>
        <taxon>Bacillati</taxon>
        <taxon>Actinomycetota</taxon>
        <taxon>Actinomycetes</taxon>
        <taxon>Micrococcales</taxon>
        <taxon>Microbacteriaceae</taxon>
        <taxon>Microbacterium</taxon>
    </lineage>
</organism>
<proteinExistence type="inferred from homology"/>
<evidence type="ECO:0000256" key="3">
    <source>
        <dbReference type="ARBA" id="ARBA00023082"/>
    </source>
</evidence>
<dbReference type="Gene3D" id="1.10.1740.10">
    <property type="match status" value="1"/>
</dbReference>
<dbReference type="SUPFAM" id="SSF88946">
    <property type="entry name" value="Sigma2 domain of RNA polymerase sigma factors"/>
    <property type="match status" value="1"/>
</dbReference>
<feature type="region of interest" description="Disordered" evidence="5">
    <location>
        <begin position="183"/>
        <end position="202"/>
    </location>
</feature>
<dbReference type="Proteomes" id="UP000509638">
    <property type="component" value="Chromosome"/>
</dbReference>
<dbReference type="Gene3D" id="1.10.10.10">
    <property type="entry name" value="Winged helix-like DNA-binding domain superfamily/Winged helix DNA-binding domain"/>
    <property type="match status" value="1"/>
</dbReference>
<gene>
    <name evidence="8" type="ORF">HW566_11915</name>
</gene>
<dbReference type="Pfam" id="PF04542">
    <property type="entry name" value="Sigma70_r2"/>
    <property type="match status" value="1"/>
</dbReference>
<dbReference type="InterPro" id="IPR013325">
    <property type="entry name" value="RNA_pol_sigma_r2"/>
</dbReference>
<dbReference type="InterPro" id="IPR007627">
    <property type="entry name" value="RNA_pol_sigma70_r2"/>
</dbReference>
<evidence type="ECO:0000313" key="8">
    <source>
        <dbReference type="EMBL" id="QLD12412.1"/>
    </source>
</evidence>
<dbReference type="Pfam" id="PF08281">
    <property type="entry name" value="Sigma70_r4_2"/>
    <property type="match status" value="1"/>
</dbReference>
<evidence type="ECO:0000259" key="7">
    <source>
        <dbReference type="Pfam" id="PF08281"/>
    </source>
</evidence>
<evidence type="ECO:0000256" key="4">
    <source>
        <dbReference type="ARBA" id="ARBA00023163"/>
    </source>
</evidence>
<dbReference type="InterPro" id="IPR039425">
    <property type="entry name" value="RNA_pol_sigma-70-like"/>
</dbReference>
<accession>A0A7D5EW59</accession>
<sequence>MSNTDVSTDNEVIERSANEPSAFALLFDRHAPAIYRYAVQRLEEGSAEDVMSETFLVAFEKRAAYDLAIVDARPWLFGIATRLMRKRVRLEARAWKGMVADLAAQLSPDMIEQAGARLDAARLTRRLASALRGLPASDRDTLLLYAWGDLDYAGISRALDVPIGTVRSRLNRARRILRTAAGTTDPDLEKEHGRVDAAAQHA</sequence>
<feature type="domain" description="RNA polymerase sigma factor 70 region 4 type 2" evidence="7">
    <location>
        <begin position="125"/>
        <end position="175"/>
    </location>
</feature>
<protein>
    <submittedName>
        <fullName evidence="8">Sigma-70 family RNA polymerase sigma factor</fullName>
    </submittedName>
</protein>
<keyword evidence="4" id="KW-0804">Transcription</keyword>
<dbReference type="GO" id="GO:0006352">
    <property type="term" value="P:DNA-templated transcription initiation"/>
    <property type="evidence" value="ECO:0007669"/>
    <property type="project" value="InterPro"/>
</dbReference>
<evidence type="ECO:0000256" key="2">
    <source>
        <dbReference type="ARBA" id="ARBA00023015"/>
    </source>
</evidence>
<evidence type="ECO:0000256" key="5">
    <source>
        <dbReference type="SAM" id="MobiDB-lite"/>
    </source>
</evidence>
<dbReference type="InterPro" id="IPR036388">
    <property type="entry name" value="WH-like_DNA-bd_sf"/>
</dbReference>
<dbReference type="CDD" id="cd06171">
    <property type="entry name" value="Sigma70_r4"/>
    <property type="match status" value="1"/>
</dbReference>
<keyword evidence="3" id="KW-0731">Sigma factor</keyword>
<dbReference type="EMBL" id="CP058316">
    <property type="protein sequence ID" value="QLD12412.1"/>
    <property type="molecule type" value="Genomic_DNA"/>
</dbReference>
<dbReference type="AlphaFoldDB" id="A0A7D5EW59"/>
<evidence type="ECO:0000256" key="1">
    <source>
        <dbReference type="ARBA" id="ARBA00010641"/>
    </source>
</evidence>
<dbReference type="NCBIfam" id="TIGR02937">
    <property type="entry name" value="sigma70-ECF"/>
    <property type="match status" value="1"/>
</dbReference>
<feature type="domain" description="RNA polymerase sigma-70 region 2" evidence="6">
    <location>
        <begin position="26"/>
        <end position="93"/>
    </location>
</feature>
<dbReference type="GO" id="GO:0003677">
    <property type="term" value="F:DNA binding"/>
    <property type="evidence" value="ECO:0007669"/>
    <property type="project" value="InterPro"/>
</dbReference>
<evidence type="ECO:0000313" key="9">
    <source>
        <dbReference type="Proteomes" id="UP000509638"/>
    </source>
</evidence>
<dbReference type="PANTHER" id="PTHR43133">
    <property type="entry name" value="RNA POLYMERASE ECF-TYPE SIGMA FACTO"/>
    <property type="match status" value="1"/>
</dbReference>
<keyword evidence="2" id="KW-0805">Transcription regulation</keyword>
<comment type="similarity">
    <text evidence="1">Belongs to the sigma-70 factor family. ECF subfamily.</text>
</comment>
<dbReference type="InterPro" id="IPR014284">
    <property type="entry name" value="RNA_pol_sigma-70_dom"/>
</dbReference>